<keyword evidence="4" id="KW-1185">Reference proteome</keyword>
<dbReference type="KEGG" id="dja:HY57_01460"/>
<organism evidence="3 4">
    <name type="scientific">Dyella japonica A8</name>
    <dbReference type="NCBI Taxonomy" id="1217721"/>
    <lineage>
        <taxon>Bacteria</taxon>
        <taxon>Pseudomonadati</taxon>
        <taxon>Pseudomonadota</taxon>
        <taxon>Gammaproteobacteria</taxon>
        <taxon>Lysobacterales</taxon>
        <taxon>Rhodanobacteraceae</taxon>
        <taxon>Dyella</taxon>
    </lineage>
</organism>
<keyword evidence="2" id="KW-0732">Signal</keyword>
<dbReference type="Proteomes" id="UP000027987">
    <property type="component" value="Chromosome"/>
</dbReference>
<proteinExistence type="predicted"/>
<feature type="region of interest" description="Disordered" evidence="1">
    <location>
        <begin position="46"/>
        <end position="78"/>
    </location>
</feature>
<protein>
    <recommendedName>
        <fullName evidence="5">Lipoprotein</fullName>
    </recommendedName>
</protein>
<name>A0A075JX10_9GAMM</name>
<reference evidence="3 4" key="1">
    <citation type="submission" date="2014-07" db="EMBL/GenBank/DDBJ databases">
        <title>Complete Genome Sequence of Dyella japonica Strain A8 Isolated from Malaysian Tropical Soil.</title>
        <authorList>
            <person name="Hui R.K.H."/>
            <person name="Chen J.-W."/>
            <person name="Chan K.-G."/>
            <person name="Leung F.C.C."/>
        </authorList>
    </citation>
    <scope>NUCLEOTIDE SEQUENCE [LARGE SCALE GENOMIC DNA]</scope>
    <source>
        <strain evidence="3 4">A8</strain>
    </source>
</reference>
<evidence type="ECO:0000256" key="1">
    <source>
        <dbReference type="SAM" id="MobiDB-lite"/>
    </source>
</evidence>
<sequence length="78" mass="8696">MKRTASLFLVSALMGSAHADCELPYAPPEVRAALLSFHHQTVQRLETAKHPSTREHAVKAMQGHDMHRKAETRAHGQD</sequence>
<feature type="chain" id="PRO_5001706522" description="Lipoprotein" evidence="2">
    <location>
        <begin position="20"/>
        <end position="78"/>
    </location>
</feature>
<dbReference type="AlphaFoldDB" id="A0A075JX10"/>
<evidence type="ECO:0000313" key="3">
    <source>
        <dbReference type="EMBL" id="AIF46027.1"/>
    </source>
</evidence>
<dbReference type="HOGENOM" id="CLU_2616338_0_0_6"/>
<evidence type="ECO:0000313" key="4">
    <source>
        <dbReference type="Proteomes" id="UP000027987"/>
    </source>
</evidence>
<feature type="signal peptide" evidence="2">
    <location>
        <begin position="1"/>
        <end position="19"/>
    </location>
</feature>
<dbReference type="EMBL" id="CP008884">
    <property type="protein sequence ID" value="AIF46027.1"/>
    <property type="molecule type" value="Genomic_DNA"/>
</dbReference>
<dbReference type="PATRIC" id="fig|1217721.7.peg.311"/>
<evidence type="ECO:0008006" key="5">
    <source>
        <dbReference type="Google" id="ProtNLM"/>
    </source>
</evidence>
<dbReference type="RefSeq" id="WP_019466087.1">
    <property type="nucleotide sequence ID" value="NZ_ALOY01000168.1"/>
</dbReference>
<gene>
    <name evidence="3" type="ORF">HY57_01460</name>
</gene>
<evidence type="ECO:0000256" key="2">
    <source>
        <dbReference type="SAM" id="SignalP"/>
    </source>
</evidence>
<accession>A0A075JX10</accession>